<accession>A0ABS5BWK2</accession>
<proteinExistence type="predicted"/>
<gene>
    <name evidence="2" type="ORF">J8F10_22925</name>
</gene>
<evidence type="ECO:0000259" key="1">
    <source>
        <dbReference type="Pfam" id="PF08545"/>
    </source>
</evidence>
<protein>
    <recommendedName>
        <fullName evidence="1">Beta-ketoacyl-[acyl-carrier-protein] synthase III N-terminal domain-containing protein</fullName>
    </recommendedName>
</protein>
<dbReference type="Proteomes" id="UP000676565">
    <property type="component" value="Unassembled WGS sequence"/>
</dbReference>
<organism evidence="2 3">
    <name type="scientific">Gemmata palustris</name>
    <dbReference type="NCBI Taxonomy" id="2822762"/>
    <lineage>
        <taxon>Bacteria</taxon>
        <taxon>Pseudomonadati</taxon>
        <taxon>Planctomycetota</taxon>
        <taxon>Planctomycetia</taxon>
        <taxon>Gemmatales</taxon>
        <taxon>Gemmataceae</taxon>
        <taxon>Gemmata</taxon>
    </lineage>
</organism>
<name>A0ABS5BWK2_9BACT</name>
<dbReference type="Pfam" id="PF08545">
    <property type="entry name" value="ACP_syn_III"/>
    <property type="match status" value="1"/>
</dbReference>
<dbReference type="InterPro" id="IPR016039">
    <property type="entry name" value="Thiolase-like"/>
</dbReference>
<evidence type="ECO:0000313" key="2">
    <source>
        <dbReference type="EMBL" id="MBP3958112.1"/>
    </source>
</evidence>
<comment type="caution">
    <text evidence="2">The sequence shown here is derived from an EMBL/GenBank/DDBJ whole genome shotgun (WGS) entry which is preliminary data.</text>
</comment>
<keyword evidence="3" id="KW-1185">Reference proteome</keyword>
<dbReference type="EMBL" id="JAGKQQ010000001">
    <property type="protein sequence ID" value="MBP3958112.1"/>
    <property type="molecule type" value="Genomic_DNA"/>
</dbReference>
<evidence type="ECO:0000313" key="3">
    <source>
        <dbReference type="Proteomes" id="UP000676565"/>
    </source>
</evidence>
<dbReference type="SUPFAM" id="SSF53901">
    <property type="entry name" value="Thiolase-like"/>
    <property type="match status" value="1"/>
</dbReference>
<dbReference type="Gene3D" id="3.40.47.10">
    <property type="match status" value="1"/>
</dbReference>
<reference evidence="2 3" key="1">
    <citation type="submission" date="2021-04" db="EMBL/GenBank/DDBJ databases">
        <authorList>
            <person name="Ivanova A."/>
        </authorList>
    </citation>
    <scope>NUCLEOTIDE SEQUENCE [LARGE SCALE GENOMIC DNA]</scope>
    <source>
        <strain evidence="2 3">G18</strain>
    </source>
</reference>
<sequence length="173" mass="19666">MRTLERQTVGVPRFGRAGRLRVTHVYHSENGEPDDTARADWYQLGRAFRLVIRPIFVAFKLRISVCFAAYSVVSRRLNVSAACSGFRYALSVGAQFIRTGAVKHALVIGARRSRIIDFTGPEARGTMVRSGRGTRTSGESCWEMKSGPFYALERPSKNYMRWRNACSIWRRDI</sequence>
<dbReference type="InterPro" id="IPR013751">
    <property type="entry name" value="ACP_syn_III_N"/>
</dbReference>
<feature type="domain" description="Beta-ketoacyl-[acyl-carrier-protein] synthase III N-terminal" evidence="1">
    <location>
        <begin position="78"/>
        <end position="129"/>
    </location>
</feature>